<accession>A0ABV9FHD0</accession>
<sequence length="220" mass="24166">MPNSREAREQLRAVGAYMTENGLTWGNAGNVSVRAGPDRYWITASGTDLGELRDEELVECALSAGAVEPSGCKPSKEWPMHGAVYAKRPDVQAVLHASPFYSTLVACTDIAIPSGWFVESMYYLERIERVPYAHPGSAELGKAVGEKADKANVLLLENHGVLVYDTSLKEARMALHTLETACRMLIAARGAGLKPKELDGRTVSHFLAHSGYRPRRRWPE</sequence>
<keyword evidence="5" id="KW-1185">Reference proteome</keyword>
<keyword evidence="1" id="KW-0479">Metal-binding</keyword>
<dbReference type="SMART" id="SM01007">
    <property type="entry name" value="Aldolase_II"/>
    <property type="match status" value="1"/>
</dbReference>
<dbReference type="PANTHER" id="PTHR22789">
    <property type="entry name" value="FUCULOSE PHOSPHATE ALDOLASE"/>
    <property type="match status" value="1"/>
</dbReference>
<organism evidence="4 5">
    <name type="scientific">Cohnella hongkongensis</name>
    <dbReference type="NCBI Taxonomy" id="178337"/>
    <lineage>
        <taxon>Bacteria</taxon>
        <taxon>Bacillati</taxon>
        <taxon>Bacillota</taxon>
        <taxon>Bacilli</taxon>
        <taxon>Bacillales</taxon>
        <taxon>Paenibacillaceae</taxon>
        <taxon>Cohnella</taxon>
    </lineage>
</organism>
<evidence type="ECO:0000259" key="3">
    <source>
        <dbReference type="SMART" id="SM01007"/>
    </source>
</evidence>
<dbReference type="InterPro" id="IPR036409">
    <property type="entry name" value="Aldolase_II/adducin_N_sf"/>
</dbReference>
<dbReference type="PANTHER" id="PTHR22789:SF0">
    <property type="entry name" value="3-OXO-TETRONATE 4-PHOSPHATE DECARBOXYLASE-RELATED"/>
    <property type="match status" value="1"/>
</dbReference>
<evidence type="ECO:0000256" key="2">
    <source>
        <dbReference type="ARBA" id="ARBA00023239"/>
    </source>
</evidence>
<dbReference type="RefSeq" id="WP_378097470.1">
    <property type="nucleotide sequence ID" value="NZ_JBHSEP010000010.1"/>
</dbReference>
<dbReference type="InterPro" id="IPR001303">
    <property type="entry name" value="Aldolase_II/adducin_N"/>
</dbReference>
<protein>
    <submittedName>
        <fullName evidence="4">Class II aldolase/adducin family protein</fullName>
    </submittedName>
</protein>
<dbReference type="SUPFAM" id="SSF53639">
    <property type="entry name" value="AraD/HMP-PK domain-like"/>
    <property type="match status" value="1"/>
</dbReference>
<keyword evidence="2" id="KW-0456">Lyase</keyword>
<evidence type="ECO:0000256" key="1">
    <source>
        <dbReference type="ARBA" id="ARBA00022723"/>
    </source>
</evidence>
<feature type="domain" description="Class II aldolase/adducin N-terminal" evidence="3">
    <location>
        <begin position="9"/>
        <end position="186"/>
    </location>
</feature>
<comment type="caution">
    <text evidence="4">The sequence shown here is derived from an EMBL/GenBank/DDBJ whole genome shotgun (WGS) entry which is preliminary data.</text>
</comment>
<proteinExistence type="predicted"/>
<dbReference type="Proteomes" id="UP001596028">
    <property type="component" value="Unassembled WGS sequence"/>
</dbReference>
<evidence type="ECO:0000313" key="5">
    <source>
        <dbReference type="Proteomes" id="UP001596028"/>
    </source>
</evidence>
<dbReference type="InterPro" id="IPR050197">
    <property type="entry name" value="Aldolase_class_II_sugar_metab"/>
</dbReference>
<dbReference type="EMBL" id="JBHSEP010000010">
    <property type="protein sequence ID" value="MFC4599519.1"/>
    <property type="molecule type" value="Genomic_DNA"/>
</dbReference>
<reference evidence="5" key="1">
    <citation type="journal article" date="2019" name="Int. J. Syst. Evol. Microbiol.">
        <title>The Global Catalogue of Microorganisms (GCM) 10K type strain sequencing project: providing services to taxonomists for standard genome sequencing and annotation.</title>
        <authorList>
            <consortium name="The Broad Institute Genomics Platform"/>
            <consortium name="The Broad Institute Genome Sequencing Center for Infectious Disease"/>
            <person name="Wu L."/>
            <person name="Ma J."/>
        </authorList>
    </citation>
    <scope>NUCLEOTIDE SEQUENCE [LARGE SCALE GENOMIC DNA]</scope>
    <source>
        <strain evidence="5">CCUG 49571</strain>
    </source>
</reference>
<evidence type="ECO:0000313" key="4">
    <source>
        <dbReference type="EMBL" id="MFC4599519.1"/>
    </source>
</evidence>
<dbReference type="Pfam" id="PF00596">
    <property type="entry name" value="Aldolase_II"/>
    <property type="match status" value="1"/>
</dbReference>
<name>A0ABV9FHD0_9BACL</name>
<gene>
    <name evidence="4" type="ORF">ACFO3S_14810</name>
</gene>
<dbReference type="Gene3D" id="3.40.225.10">
    <property type="entry name" value="Class II aldolase/adducin N-terminal domain"/>
    <property type="match status" value="1"/>
</dbReference>